<dbReference type="SUPFAM" id="SSF52172">
    <property type="entry name" value="CheY-like"/>
    <property type="match status" value="1"/>
</dbReference>
<proteinExistence type="predicted"/>
<dbReference type="InterPro" id="IPR011006">
    <property type="entry name" value="CheY-like_superfamily"/>
</dbReference>
<comment type="caution">
    <text evidence="4">The sequence shown here is derived from an EMBL/GenBank/DDBJ whole genome shotgun (WGS) entry which is preliminary data.</text>
</comment>
<evidence type="ECO:0000313" key="4">
    <source>
        <dbReference type="EMBL" id="TCO80782.1"/>
    </source>
</evidence>
<organism evidence="4 5">
    <name type="scientific">Plasticicumulans lactativorans</name>
    <dbReference type="NCBI Taxonomy" id="1133106"/>
    <lineage>
        <taxon>Bacteria</taxon>
        <taxon>Pseudomonadati</taxon>
        <taxon>Pseudomonadota</taxon>
        <taxon>Gammaproteobacteria</taxon>
        <taxon>Candidatus Competibacteraceae</taxon>
        <taxon>Plasticicumulans</taxon>
    </lineage>
</organism>
<evidence type="ECO:0000256" key="2">
    <source>
        <dbReference type="SAM" id="Phobius"/>
    </source>
</evidence>
<keyword evidence="2" id="KW-0472">Membrane</keyword>
<gene>
    <name evidence="4" type="ORF">EV699_112122</name>
</gene>
<dbReference type="RefSeq" id="WP_132543051.1">
    <property type="nucleotide sequence ID" value="NZ_SLWY01000012.1"/>
</dbReference>
<dbReference type="EMBL" id="SLWY01000012">
    <property type="protein sequence ID" value="TCO80782.1"/>
    <property type="molecule type" value="Genomic_DNA"/>
</dbReference>
<evidence type="ECO:0000313" key="5">
    <source>
        <dbReference type="Proteomes" id="UP000295765"/>
    </source>
</evidence>
<sequence length="226" mass="24932">MEFVYEAGKLSFKLDSVLIVVAVVLVLIVVYRRQLDGYLRRLTKFSAGGITVELAQAAQQMMREALELARQHPNWRRQVEPILEQTVITRAGERLEVLRGAVVLWVDDHPEYTLSERRMLHRLGLFIDPVTDTDAAIRRLAGGSAGYDLILSDIARGDDPTAGLSMLRRLREDGISVPLVFYAGTPAPGKGTPPGAFGVATQPAELLHLVIDALERRPRPAAWSGA</sequence>
<keyword evidence="2" id="KW-0812">Transmembrane</keyword>
<dbReference type="Proteomes" id="UP000295765">
    <property type="component" value="Unassembled WGS sequence"/>
</dbReference>
<evidence type="ECO:0000256" key="1">
    <source>
        <dbReference type="PROSITE-ProRule" id="PRU00169"/>
    </source>
</evidence>
<dbReference type="InterPro" id="IPR001789">
    <property type="entry name" value="Sig_transdc_resp-reg_receiver"/>
</dbReference>
<feature type="domain" description="Response regulatory" evidence="3">
    <location>
        <begin position="102"/>
        <end position="217"/>
    </location>
</feature>
<keyword evidence="1" id="KW-0597">Phosphoprotein</keyword>
<dbReference type="Gene3D" id="3.40.50.2300">
    <property type="match status" value="1"/>
</dbReference>
<dbReference type="AlphaFoldDB" id="A0A4R2L4U1"/>
<dbReference type="OrthoDB" id="9180348at2"/>
<keyword evidence="2" id="KW-1133">Transmembrane helix</keyword>
<feature type="modified residue" description="4-aspartylphosphate" evidence="1">
    <location>
        <position position="153"/>
    </location>
</feature>
<evidence type="ECO:0000259" key="3">
    <source>
        <dbReference type="PROSITE" id="PS50110"/>
    </source>
</evidence>
<accession>A0A4R2L4U1</accession>
<feature type="transmembrane region" description="Helical" evidence="2">
    <location>
        <begin position="12"/>
        <end position="31"/>
    </location>
</feature>
<dbReference type="PROSITE" id="PS50110">
    <property type="entry name" value="RESPONSE_REGULATORY"/>
    <property type="match status" value="1"/>
</dbReference>
<name>A0A4R2L4U1_9GAMM</name>
<reference evidence="4 5" key="1">
    <citation type="submission" date="2019-03" db="EMBL/GenBank/DDBJ databases">
        <title>Genomic Encyclopedia of Type Strains, Phase IV (KMG-IV): sequencing the most valuable type-strain genomes for metagenomic binning, comparative biology and taxonomic classification.</title>
        <authorList>
            <person name="Goeker M."/>
        </authorList>
    </citation>
    <scope>NUCLEOTIDE SEQUENCE [LARGE SCALE GENOMIC DNA]</scope>
    <source>
        <strain evidence="4 5">DSM 25287</strain>
    </source>
</reference>
<keyword evidence="5" id="KW-1185">Reference proteome</keyword>
<dbReference type="GO" id="GO:0000160">
    <property type="term" value="P:phosphorelay signal transduction system"/>
    <property type="evidence" value="ECO:0007669"/>
    <property type="project" value="InterPro"/>
</dbReference>
<protein>
    <submittedName>
        <fullName evidence="4">CheY-like chemotaxis protein</fullName>
    </submittedName>
</protein>